<evidence type="ECO:0000313" key="4">
    <source>
        <dbReference type="EMBL" id="KAI5343234.1"/>
    </source>
</evidence>
<keyword evidence="2" id="KW-0812">Transmembrane</keyword>
<feature type="transmembrane region" description="Helical" evidence="2">
    <location>
        <begin position="54"/>
        <end position="74"/>
    </location>
</feature>
<feature type="domain" description="Reverse transcriptase Ty1/copia-type" evidence="3">
    <location>
        <begin position="114"/>
        <end position="186"/>
    </location>
</feature>
<comment type="caution">
    <text evidence="4">The sequence shown here is derived from an EMBL/GenBank/DDBJ whole genome shotgun (WGS) entry which is preliminary data.</text>
</comment>
<feature type="region of interest" description="Disordered" evidence="1">
    <location>
        <begin position="235"/>
        <end position="362"/>
    </location>
</feature>
<evidence type="ECO:0000256" key="2">
    <source>
        <dbReference type="SAM" id="Phobius"/>
    </source>
</evidence>
<feature type="compositionally biased region" description="Polar residues" evidence="1">
    <location>
        <begin position="255"/>
        <end position="271"/>
    </location>
</feature>
<dbReference type="InterPro" id="IPR013103">
    <property type="entry name" value="RVT_2"/>
</dbReference>
<dbReference type="Pfam" id="PF07727">
    <property type="entry name" value="RVT_2"/>
    <property type="match status" value="1"/>
</dbReference>
<accession>A0AAD4WIF6</accession>
<dbReference type="Proteomes" id="UP001054821">
    <property type="component" value="Chromosome 2"/>
</dbReference>
<gene>
    <name evidence="4" type="ORF">L3X38_011110</name>
</gene>
<name>A0AAD4WIF6_PRUDU</name>
<evidence type="ECO:0000259" key="3">
    <source>
        <dbReference type="Pfam" id="PF07727"/>
    </source>
</evidence>
<sequence>MDSELAALVTITLEPLLLCLLANFPLIASGCTRSNTVLMVLSSATKPALLPKFVVFWLSPPVSTGLSINLTLIMPFSMMIYMRKSVCLLLLVFGDRGRISCVAPTNLFIDSNRLLDSGNDIDAINSLKSFLHTHFRIKDLGDLKYFLGIGVSRSKKGIYVSQRKYALEILKDYGFLCARPINFPMEEAKLSDKVPETSYARGIRQPASLPPVSDAGSSELKLRLDGVQRKWGRPTYSSPALSISNSSSSSSQKSVNGVTQVDSASTSNSKACDTYESRRPQVEISQEKQKLASSLFGGSSETERRPSSASHKVSKLNIHASEKPQVPKAAAVHTEVNHEPAPDLLNLGDSTSSIAPTVDPFK</sequence>
<keyword evidence="5" id="KW-1185">Reference proteome</keyword>
<feature type="compositionally biased region" description="Low complexity" evidence="1">
    <location>
        <begin position="237"/>
        <end position="254"/>
    </location>
</feature>
<keyword evidence="2" id="KW-1133">Transmembrane helix</keyword>
<protein>
    <recommendedName>
        <fullName evidence="3">Reverse transcriptase Ty1/copia-type domain-containing protein</fullName>
    </recommendedName>
</protein>
<evidence type="ECO:0000313" key="5">
    <source>
        <dbReference type="Proteomes" id="UP001054821"/>
    </source>
</evidence>
<dbReference type="EMBL" id="JAJFAZ020000002">
    <property type="protein sequence ID" value="KAI5343234.1"/>
    <property type="molecule type" value="Genomic_DNA"/>
</dbReference>
<dbReference type="AlphaFoldDB" id="A0AAD4WIF6"/>
<reference evidence="4 5" key="1">
    <citation type="journal article" date="2022" name="G3 (Bethesda)">
        <title>Whole-genome sequence and methylome profiling of the almond [Prunus dulcis (Mill.) D.A. Webb] cultivar 'Nonpareil'.</title>
        <authorList>
            <person name="D'Amico-Willman K.M."/>
            <person name="Ouma W.Z."/>
            <person name="Meulia T."/>
            <person name="Sideli G.M."/>
            <person name="Gradziel T.M."/>
            <person name="Fresnedo-Ramirez J."/>
        </authorList>
    </citation>
    <scope>NUCLEOTIDE SEQUENCE [LARGE SCALE GENOMIC DNA]</scope>
    <source>
        <strain evidence="4">Clone GOH B32 T37-40</strain>
    </source>
</reference>
<proteinExistence type="predicted"/>
<keyword evidence="2" id="KW-0472">Membrane</keyword>
<organism evidence="4 5">
    <name type="scientific">Prunus dulcis</name>
    <name type="common">Almond</name>
    <name type="synonym">Amygdalus dulcis</name>
    <dbReference type="NCBI Taxonomy" id="3755"/>
    <lineage>
        <taxon>Eukaryota</taxon>
        <taxon>Viridiplantae</taxon>
        <taxon>Streptophyta</taxon>
        <taxon>Embryophyta</taxon>
        <taxon>Tracheophyta</taxon>
        <taxon>Spermatophyta</taxon>
        <taxon>Magnoliopsida</taxon>
        <taxon>eudicotyledons</taxon>
        <taxon>Gunneridae</taxon>
        <taxon>Pentapetalae</taxon>
        <taxon>rosids</taxon>
        <taxon>fabids</taxon>
        <taxon>Rosales</taxon>
        <taxon>Rosaceae</taxon>
        <taxon>Amygdaloideae</taxon>
        <taxon>Amygdaleae</taxon>
        <taxon>Prunus</taxon>
    </lineage>
</organism>
<evidence type="ECO:0000256" key="1">
    <source>
        <dbReference type="SAM" id="MobiDB-lite"/>
    </source>
</evidence>
<feature type="compositionally biased region" description="Basic and acidic residues" evidence="1">
    <location>
        <begin position="273"/>
        <end position="290"/>
    </location>
</feature>